<name>A0A7J7HGL4_CAMSI</name>
<evidence type="ECO:0000313" key="4">
    <source>
        <dbReference type="Proteomes" id="UP000593564"/>
    </source>
</evidence>
<organism evidence="3 4">
    <name type="scientific">Camellia sinensis</name>
    <name type="common">Tea plant</name>
    <name type="synonym">Thea sinensis</name>
    <dbReference type="NCBI Taxonomy" id="4442"/>
    <lineage>
        <taxon>Eukaryota</taxon>
        <taxon>Viridiplantae</taxon>
        <taxon>Streptophyta</taxon>
        <taxon>Embryophyta</taxon>
        <taxon>Tracheophyta</taxon>
        <taxon>Spermatophyta</taxon>
        <taxon>Magnoliopsida</taxon>
        <taxon>eudicotyledons</taxon>
        <taxon>Gunneridae</taxon>
        <taxon>Pentapetalae</taxon>
        <taxon>asterids</taxon>
        <taxon>Ericales</taxon>
        <taxon>Theaceae</taxon>
        <taxon>Camellia</taxon>
    </lineage>
</organism>
<evidence type="ECO:0000259" key="2">
    <source>
        <dbReference type="Pfam" id="PF05183"/>
    </source>
</evidence>
<dbReference type="GO" id="GO:0031047">
    <property type="term" value="P:regulatory ncRNA-mediated gene silencing"/>
    <property type="evidence" value="ECO:0007669"/>
    <property type="project" value="UniProtKB-KW"/>
</dbReference>
<evidence type="ECO:0000256" key="1">
    <source>
        <dbReference type="RuleBase" id="RU363098"/>
    </source>
</evidence>
<dbReference type="Pfam" id="PF05183">
    <property type="entry name" value="RdRP"/>
    <property type="match status" value="1"/>
</dbReference>
<reference evidence="4" key="1">
    <citation type="journal article" date="2020" name="Nat. Commun.">
        <title>Genome assembly of wild tea tree DASZ reveals pedigree and selection history of tea varieties.</title>
        <authorList>
            <person name="Zhang W."/>
            <person name="Zhang Y."/>
            <person name="Qiu H."/>
            <person name="Guo Y."/>
            <person name="Wan H."/>
            <person name="Zhang X."/>
            <person name="Scossa F."/>
            <person name="Alseekh S."/>
            <person name="Zhang Q."/>
            <person name="Wang P."/>
            <person name="Xu L."/>
            <person name="Schmidt M.H."/>
            <person name="Jia X."/>
            <person name="Li D."/>
            <person name="Zhu A."/>
            <person name="Guo F."/>
            <person name="Chen W."/>
            <person name="Ni D."/>
            <person name="Usadel B."/>
            <person name="Fernie A.R."/>
            <person name="Wen W."/>
        </authorList>
    </citation>
    <scope>NUCLEOTIDE SEQUENCE [LARGE SCALE GENOMIC DNA]</scope>
    <source>
        <strain evidence="4">cv. G240</strain>
    </source>
</reference>
<dbReference type="AlphaFoldDB" id="A0A7J7HGL4"/>
<comment type="function">
    <text evidence="1">Probably involved in the RNA silencing pathway and required for the generation of small interfering RNAs (siRNAs).</text>
</comment>
<keyword evidence="1" id="KW-0943">RNA-mediated gene silencing</keyword>
<keyword evidence="1" id="KW-0696">RNA-directed RNA polymerase</keyword>
<gene>
    <name evidence="3" type="ORF">HYC85_013097</name>
</gene>
<dbReference type="EMBL" id="JACBKZ010000005">
    <property type="protein sequence ID" value="KAF5951104.1"/>
    <property type="molecule type" value="Genomic_DNA"/>
</dbReference>
<comment type="similarity">
    <text evidence="1">Belongs to the RdRP family.</text>
</comment>
<dbReference type="GO" id="GO:0003968">
    <property type="term" value="F:RNA-directed RNA polymerase activity"/>
    <property type="evidence" value="ECO:0007669"/>
    <property type="project" value="UniProtKB-KW"/>
</dbReference>
<keyword evidence="1" id="KW-0548">Nucleotidyltransferase</keyword>
<keyword evidence="1" id="KW-0694">RNA-binding</keyword>
<keyword evidence="4" id="KW-1185">Reference proteome</keyword>
<protein>
    <recommendedName>
        <fullName evidence="1">RNA-dependent RNA polymerase</fullName>
        <ecNumber evidence="1">2.7.7.48</ecNumber>
    </recommendedName>
</protein>
<dbReference type="InterPro" id="IPR057596">
    <property type="entry name" value="RDRP_core"/>
</dbReference>
<dbReference type="EC" id="2.7.7.48" evidence="1"/>
<dbReference type="Proteomes" id="UP000593564">
    <property type="component" value="Unassembled WGS sequence"/>
</dbReference>
<comment type="caution">
    <text evidence="3">The sequence shown here is derived from an EMBL/GenBank/DDBJ whole genome shotgun (WGS) entry which is preliminary data.</text>
</comment>
<dbReference type="GO" id="GO:0003723">
    <property type="term" value="F:RNA binding"/>
    <property type="evidence" value="ECO:0007669"/>
    <property type="project" value="UniProtKB-KW"/>
</dbReference>
<accession>A0A7J7HGL4</accession>
<sequence length="102" mass="11496">MDVLSRAPFLSIESNKPKKNYLSRNLIALLSHGEVPKEYFLDILTNALEDAQCVCSNKRAALKVAINHGEMDDDFIVARMILSRELNNISRVGVCFLWNACL</sequence>
<keyword evidence="1" id="KW-0808">Transferase</keyword>
<feature type="domain" description="RDRP core" evidence="2">
    <location>
        <begin position="14"/>
        <end position="77"/>
    </location>
</feature>
<evidence type="ECO:0000313" key="3">
    <source>
        <dbReference type="EMBL" id="KAF5951104.1"/>
    </source>
</evidence>
<proteinExistence type="inferred from homology"/>
<comment type="catalytic activity">
    <reaction evidence="1">
        <text>RNA(n) + a ribonucleoside 5'-triphosphate = RNA(n+1) + diphosphate</text>
        <dbReference type="Rhea" id="RHEA:21248"/>
        <dbReference type="Rhea" id="RHEA-COMP:14527"/>
        <dbReference type="Rhea" id="RHEA-COMP:17342"/>
        <dbReference type="ChEBI" id="CHEBI:33019"/>
        <dbReference type="ChEBI" id="CHEBI:61557"/>
        <dbReference type="ChEBI" id="CHEBI:140395"/>
        <dbReference type="EC" id="2.7.7.48"/>
    </reaction>
</comment>
<reference evidence="3 4" key="2">
    <citation type="submission" date="2020-07" db="EMBL/GenBank/DDBJ databases">
        <title>Genome assembly of wild tea tree DASZ reveals pedigree and selection history of tea varieties.</title>
        <authorList>
            <person name="Zhang W."/>
        </authorList>
    </citation>
    <scope>NUCLEOTIDE SEQUENCE [LARGE SCALE GENOMIC DNA]</scope>
    <source>
        <strain evidence="4">cv. G240</strain>
        <tissue evidence="3">Leaf</tissue>
    </source>
</reference>